<comment type="caution">
    <text evidence="1">The sequence shown here is derived from an EMBL/GenBank/DDBJ whole genome shotgun (WGS) entry which is preliminary data.</text>
</comment>
<dbReference type="EMBL" id="AMFJ01036133">
    <property type="protein sequence ID" value="EKD25052.1"/>
    <property type="molecule type" value="Genomic_DNA"/>
</dbReference>
<name>K1XIP5_9BACT</name>
<accession>K1XIP5</accession>
<protein>
    <submittedName>
        <fullName evidence="1">Uncharacterized protein</fullName>
    </submittedName>
</protein>
<sequence>MTALVLLYFMHFKKIFIEGDEINFTLEDLEEKSRQEIKATSHMIGQNIFDN</sequence>
<proteinExistence type="predicted"/>
<dbReference type="AlphaFoldDB" id="K1XIP5"/>
<evidence type="ECO:0000313" key="1">
    <source>
        <dbReference type="EMBL" id="EKD25052.1"/>
    </source>
</evidence>
<organism evidence="1">
    <name type="scientific">uncultured bacterium</name>
    <name type="common">gcode 4</name>
    <dbReference type="NCBI Taxonomy" id="1234023"/>
    <lineage>
        <taxon>Bacteria</taxon>
        <taxon>environmental samples</taxon>
    </lineage>
</organism>
<reference evidence="1" key="1">
    <citation type="journal article" date="2012" name="Science">
        <title>Fermentation, hydrogen, and sulfur metabolism in multiple uncultivated bacterial phyla.</title>
        <authorList>
            <person name="Wrighton K.C."/>
            <person name="Thomas B.C."/>
            <person name="Sharon I."/>
            <person name="Miller C.S."/>
            <person name="Castelle C.J."/>
            <person name="VerBerkmoes N.C."/>
            <person name="Wilkins M.J."/>
            <person name="Hettich R.L."/>
            <person name="Lipton M.S."/>
            <person name="Williams K.H."/>
            <person name="Long P.E."/>
            <person name="Banfield J.F."/>
        </authorList>
    </citation>
    <scope>NUCLEOTIDE SEQUENCE [LARGE SCALE GENOMIC DNA]</scope>
</reference>
<gene>
    <name evidence="1" type="ORF">ACD_80C00126G0001</name>
</gene>